<dbReference type="PANTHER" id="PTHR24006:SF915">
    <property type="entry name" value="UBIQUITIN CARBOXYL-TERMINAL HYDROLASE-RELATED"/>
    <property type="match status" value="1"/>
</dbReference>
<dbReference type="GO" id="GO:0004843">
    <property type="term" value="F:cysteine-type deubiquitinase activity"/>
    <property type="evidence" value="ECO:0007669"/>
    <property type="project" value="InterPro"/>
</dbReference>
<comment type="similarity">
    <text evidence="1">Belongs to the peptidase C19 family.</text>
</comment>
<dbReference type="PROSITE" id="PS50235">
    <property type="entry name" value="USP_3"/>
    <property type="match status" value="1"/>
</dbReference>
<feature type="domain" description="USP" evidence="2">
    <location>
        <begin position="1"/>
        <end position="207"/>
    </location>
</feature>
<dbReference type="SUPFAM" id="SSF54001">
    <property type="entry name" value="Cysteine proteinases"/>
    <property type="match status" value="1"/>
</dbReference>
<name>A0A6A4VDY8_AMPAM</name>
<dbReference type="EMBL" id="VIIS01002009">
    <property type="protein sequence ID" value="KAF0289764.1"/>
    <property type="molecule type" value="Genomic_DNA"/>
</dbReference>
<dbReference type="GO" id="GO:0000082">
    <property type="term" value="P:G1/S transition of mitotic cell cycle"/>
    <property type="evidence" value="ECO:0007669"/>
    <property type="project" value="TreeGrafter"/>
</dbReference>
<sequence length="207" mass="23199">MGLPNNGNSCYQNAVLQSLFGLSPFRNDMIAQVTASKSDMCPTLHAVGKLMMFRQKALEKDIEDHLRKLRGVFTSIDPSFGGTEMQDADEFLLCLLDTMKDECRSAENPIRDNFQYQTVESFQCTKCHETVLKRQENISWSAAAEITVPDTNSESLSSRIREVDCEPEQTILRSTKNEDLIDASEQAHLSGLCDQALSSVDLTDDYT</sequence>
<accession>A0A6A4VDY8</accession>
<gene>
    <name evidence="3" type="primary">usp37_1</name>
    <name evidence="3" type="ORF">FJT64_012017</name>
</gene>
<dbReference type="InterPro" id="IPR038765">
    <property type="entry name" value="Papain-like_cys_pep_sf"/>
</dbReference>
<dbReference type="GO" id="GO:0005634">
    <property type="term" value="C:nucleus"/>
    <property type="evidence" value="ECO:0007669"/>
    <property type="project" value="TreeGrafter"/>
</dbReference>
<organism evidence="3 4">
    <name type="scientific">Amphibalanus amphitrite</name>
    <name type="common">Striped barnacle</name>
    <name type="synonym">Balanus amphitrite</name>
    <dbReference type="NCBI Taxonomy" id="1232801"/>
    <lineage>
        <taxon>Eukaryota</taxon>
        <taxon>Metazoa</taxon>
        <taxon>Ecdysozoa</taxon>
        <taxon>Arthropoda</taxon>
        <taxon>Crustacea</taxon>
        <taxon>Multicrustacea</taxon>
        <taxon>Cirripedia</taxon>
        <taxon>Thoracica</taxon>
        <taxon>Thoracicalcarea</taxon>
        <taxon>Balanomorpha</taxon>
        <taxon>Balanoidea</taxon>
        <taxon>Balanidae</taxon>
        <taxon>Amphibalaninae</taxon>
        <taxon>Amphibalanus</taxon>
    </lineage>
</organism>
<dbReference type="InterPro" id="IPR050164">
    <property type="entry name" value="Peptidase_C19"/>
</dbReference>
<dbReference type="Proteomes" id="UP000440578">
    <property type="component" value="Unassembled WGS sequence"/>
</dbReference>
<reference evidence="3 4" key="1">
    <citation type="submission" date="2019-07" db="EMBL/GenBank/DDBJ databases">
        <title>Draft genome assembly of a fouling barnacle, Amphibalanus amphitrite (Darwin, 1854): The first reference genome for Thecostraca.</title>
        <authorList>
            <person name="Kim W."/>
        </authorList>
    </citation>
    <scope>NUCLEOTIDE SEQUENCE [LARGE SCALE GENOMIC DNA]</scope>
    <source>
        <strain evidence="3">SNU_AA5</strain>
        <tissue evidence="3">Soma without cirri and trophi</tissue>
    </source>
</reference>
<evidence type="ECO:0000313" key="3">
    <source>
        <dbReference type="EMBL" id="KAF0289764.1"/>
    </source>
</evidence>
<dbReference type="AlphaFoldDB" id="A0A6A4VDY8"/>
<protein>
    <submittedName>
        <fullName evidence="3">Ubiquitin carboxyl-terminal hydrolase 37</fullName>
    </submittedName>
</protein>
<dbReference type="InterPro" id="IPR001394">
    <property type="entry name" value="Peptidase_C19_UCH"/>
</dbReference>
<evidence type="ECO:0000259" key="2">
    <source>
        <dbReference type="PROSITE" id="PS50235"/>
    </source>
</evidence>
<evidence type="ECO:0000256" key="1">
    <source>
        <dbReference type="ARBA" id="ARBA00009085"/>
    </source>
</evidence>
<dbReference type="PANTHER" id="PTHR24006">
    <property type="entry name" value="UBIQUITIN CARBOXYL-TERMINAL HYDROLASE"/>
    <property type="match status" value="1"/>
</dbReference>
<comment type="caution">
    <text evidence="3">The sequence shown here is derived from an EMBL/GenBank/DDBJ whole genome shotgun (WGS) entry which is preliminary data.</text>
</comment>
<dbReference type="InterPro" id="IPR028889">
    <property type="entry name" value="USP"/>
</dbReference>
<dbReference type="Gene3D" id="3.90.70.10">
    <property type="entry name" value="Cysteine proteinases"/>
    <property type="match status" value="1"/>
</dbReference>
<dbReference type="GO" id="GO:0016579">
    <property type="term" value="P:protein deubiquitination"/>
    <property type="evidence" value="ECO:0007669"/>
    <property type="project" value="InterPro"/>
</dbReference>
<evidence type="ECO:0000313" key="4">
    <source>
        <dbReference type="Proteomes" id="UP000440578"/>
    </source>
</evidence>
<proteinExistence type="inferred from homology"/>
<keyword evidence="3" id="KW-0378">Hydrolase</keyword>
<dbReference type="GO" id="GO:0005829">
    <property type="term" value="C:cytosol"/>
    <property type="evidence" value="ECO:0007669"/>
    <property type="project" value="TreeGrafter"/>
</dbReference>
<dbReference type="Pfam" id="PF00443">
    <property type="entry name" value="UCH"/>
    <property type="match status" value="1"/>
</dbReference>
<keyword evidence="4" id="KW-1185">Reference proteome</keyword>